<evidence type="ECO:0000313" key="3">
    <source>
        <dbReference type="Proteomes" id="UP001283341"/>
    </source>
</evidence>
<feature type="region of interest" description="Disordered" evidence="1">
    <location>
        <begin position="112"/>
        <end position="135"/>
    </location>
</feature>
<dbReference type="PANTHER" id="PTHR37331">
    <property type="entry name" value="YALI0F11671P"/>
    <property type="match status" value="1"/>
</dbReference>
<evidence type="ECO:0000256" key="1">
    <source>
        <dbReference type="SAM" id="MobiDB-lite"/>
    </source>
</evidence>
<name>A0AAE0MAA5_9PEZI</name>
<comment type="caution">
    <text evidence="2">The sequence shown here is derived from an EMBL/GenBank/DDBJ whole genome shotgun (WGS) entry which is preliminary data.</text>
</comment>
<dbReference type="AlphaFoldDB" id="A0AAE0MAA5"/>
<organism evidence="2 3">
    <name type="scientific">Apodospora peruviana</name>
    <dbReference type="NCBI Taxonomy" id="516989"/>
    <lineage>
        <taxon>Eukaryota</taxon>
        <taxon>Fungi</taxon>
        <taxon>Dikarya</taxon>
        <taxon>Ascomycota</taxon>
        <taxon>Pezizomycotina</taxon>
        <taxon>Sordariomycetes</taxon>
        <taxon>Sordariomycetidae</taxon>
        <taxon>Sordariales</taxon>
        <taxon>Lasiosphaeriaceae</taxon>
        <taxon>Apodospora</taxon>
    </lineage>
</organism>
<feature type="compositionally biased region" description="Gly residues" evidence="1">
    <location>
        <begin position="118"/>
        <end position="135"/>
    </location>
</feature>
<dbReference type="EMBL" id="JAUEDM010000002">
    <property type="protein sequence ID" value="KAK3325186.1"/>
    <property type="molecule type" value="Genomic_DNA"/>
</dbReference>
<keyword evidence="3" id="KW-1185">Reference proteome</keyword>
<evidence type="ECO:0000313" key="2">
    <source>
        <dbReference type="EMBL" id="KAK3325186.1"/>
    </source>
</evidence>
<protein>
    <submittedName>
        <fullName evidence="2">Uncharacterized protein</fullName>
    </submittedName>
</protein>
<reference evidence="2" key="1">
    <citation type="journal article" date="2023" name="Mol. Phylogenet. Evol.">
        <title>Genome-scale phylogeny and comparative genomics of the fungal order Sordariales.</title>
        <authorList>
            <person name="Hensen N."/>
            <person name="Bonometti L."/>
            <person name="Westerberg I."/>
            <person name="Brannstrom I.O."/>
            <person name="Guillou S."/>
            <person name="Cros-Aarteil S."/>
            <person name="Calhoun S."/>
            <person name="Haridas S."/>
            <person name="Kuo A."/>
            <person name="Mondo S."/>
            <person name="Pangilinan J."/>
            <person name="Riley R."/>
            <person name="LaButti K."/>
            <person name="Andreopoulos B."/>
            <person name="Lipzen A."/>
            <person name="Chen C."/>
            <person name="Yan M."/>
            <person name="Daum C."/>
            <person name="Ng V."/>
            <person name="Clum A."/>
            <person name="Steindorff A."/>
            <person name="Ohm R.A."/>
            <person name="Martin F."/>
            <person name="Silar P."/>
            <person name="Natvig D.O."/>
            <person name="Lalanne C."/>
            <person name="Gautier V."/>
            <person name="Ament-Velasquez S.L."/>
            <person name="Kruys A."/>
            <person name="Hutchinson M.I."/>
            <person name="Powell A.J."/>
            <person name="Barry K."/>
            <person name="Miller A.N."/>
            <person name="Grigoriev I.V."/>
            <person name="Debuchy R."/>
            <person name="Gladieux P."/>
            <person name="Hiltunen Thoren M."/>
            <person name="Johannesson H."/>
        </authorList>
    </citation>
    <scope>NUCLEOTIDE SEQUENCE</scope>
    <source>
        <strain evidence="2">CBS 118394</strain>
    </source>
</reference>
<dbReference type="Proteomes" id="UP001283341">
    <property type="component" value="Unassembled WGS sequence"/>
</dbReference>
<dbReference type="PANTHER" id="PTHR37331:SF1">
    <property type="entry name" value="YALI0F11671P"/>
    <property type="match status" value="1"/>
</dbReference>
<gene>
    <name evidence="2" type="ORF">B0H66DRAFT_113168</name>
</gene>
<accession>A0AAE0MAA5</accession>
<reference evidence="2" key="2">
    <citation type="submission" date="2023-06" db="EMBL/GenBank/DDBJ databases">
        <authorList>
            <consortium name="Lawrence Berkeley National Laboratory"/>
            <person name="Haridas S."/>
            <person name="Hensen N."/>
            <person name="Bonometti L."/>
            <person name="Westerberg I."/>
            <person name="Brannstrom I.O."/>
            <person name="Guillou S."/>
            <person name="Cros-Aarteil S."/>
            <person name="Calhoun S."/>
            <person name="Kuo A."/>
            <person name="Mondo S."/>
            <person name="Pangilinan J."/>
            <person name="Riley R."/>
            <person name="Labutti K."/>
            <person name="Andreopoulos B."/>
            <person name="Lipzen A."/>
            <person name="Chen C."/>
            <person name="Yanf M."/>
            <person name="Daum C."/>
            <person name="Ng V."/>
            <person name="Clum A."/>
            <person name="Steindorff A."/>
            <person name="Ohm R."/>
            <person name="Martin F."/>
            <person name="Silar P."/>
            <person name="Natvig D."/>
            <person name="Lalanne C."/>
            <person name="Gautier V."/>
            <person name="Ament-Velasquez S.L."/>
            <person name="Kruys A."/>
            <person name="Hutchinson M.I."/>
            <person name="Powell A.J."/>
            <person name="Barry K."/>
            <person name="Miller A.N."/>
            <person name="Grigoriev I.V."/>
            <person name="Debuchy R."/>
            <person name="Gladieux P."/>
            <person name="Thoren M.H."/>
            <person name="Johannesson H."/>
        </authorList>
    </citation>
    <scope>NUCLEOTIDE SEQUENCE</scope>
    <source>
        <strain evidence="2">CBS 118394</strain>
    </source>
</reference>
<proteinExistence type="predicted"/>
<sequence>MFASRFRVVPQLRSSAVRLVSTLHSNPSIKVFPHPQQPNSYLLSLLETVPPNPTLAIGSTTAVPPTPNSFRENLHFLSILNDVLAKHASNDPGLQSQAQALASPGGFTFIQARNQRGTGTGGAGGASAEGGPGGAGVGGWVHLSDARNPPDFGRIAWPEDILGSVEVDGSGKIIGNYQPSGTYRIVTNEGILGLSPFLREKLTDRLKEEEAKA</sequence>